<feature type="compositionally biased region" description="Polar residues" evidence="9">
    <location>
        <begin position="840"/>
        <end position="857"/>
    </location>
</feature>
<evidence type="ECO:0000256" key="1">
    <source>
        <dbReference type="ARBA" id="ARBA00004123"/>
    </source>
</evidence>
<comment type="similarity">
    <text evidence="2">Belongs to the Mediator complex subunit 1 family.</text>
</comment>
<feature type="region of interest" description="Disordered" evidence="9">
    <location>
        <begin position="1763"/>
        <end position="1828"/>
    </location>
</feature>
<feature type="region of interest" description="Disordered" evidence="9">
    <location>
        <begin position="1310"/>
        <end position="1463"/>
    </location>
</feature>
<evidence type="ECO:0000313" key="12">
    <source>
        <dbReference type="Proteomes" id="UP000308267"/>
    </source>
</evidence>
<dbReference type="PANTHER" id="PTHR12881:SF10">
    <property type="entry name" value="MEDIATOR OF RNA POLYMERASE II TRANSCRIPTION SUBUNIT 1"/>
    <property type="match status" value="1"/>
</dbReference>
<feature type="compositionally biased region" description="Low complexity" evidence="9">
    <location>
        <begin position="1374"/>
        <end position="1386"/>
    </location>
</feature>
<feature type="compositionally biased region" description="Polar residues" evidence="9">
    <location>
        <begin position="1050"/>
        <end position="1061"/>
    </location>
</feature>
<feature type="compositionally biased region" description="Polar residues" evidence="9">
    <location>
        <begin position="1609"/>
        <end position="1641"/>
    </location>
</feature>
<feature type="compositionally biased region" description="Basic and acidic residues" evidence="9">
    <location>
        <begin position="1782"/>
        <end position="1803"/>
    </location>
</feature>
<keyword evidence="7" id="KW-0539">Nucleus</keyword>
<sequence>MPTLRQAPTEFPDSTSRLWRVKSKSGPDGTSGIRYASFISQLKRIALQFNLQLQSTTLTSDGVQRMAFAWRLTAECFSIQLNYHKCSSGSADFESGGGGLATFDEFVTITSVLFEFNHDKILPCPELIPDLNSGNFDSLSQHVTNLVTVYAVPGNKIDRARAYMCLEAIEQDLSMLSQVSRSPDASVDQRGSSLNSLPSFTSLRQQLGSRSDVFALRTLVNQSMVGHFVGRSGGRLARLTYLVTPAQAAVFRAGNPSTGSRKSSVSCSIVGKGSTEGLVGGHVVRVGLRPRITYPDFVDTDGCQSSGPQQLAFIPLVTLQEDAHGNRLPDFAQPDDITCVAIEAEFVLYLDPPVPLTSDAVHQLQHITGLTDSDFGILDSTEEQDLVQVILSRHGQQHLYGINSHLQMPNMTQHSYEIRSNLRGFLVSQVPFTCSSQLSPIISLLRQHASASAFLETFVLHPRKPVVKDDSLTFHFAVTIESTSLVHVQFDHPCDVNRTVQLDIEIGQFEVERTTINCDHYISDQNQLGNPGVSVDPLPILARSHALPVGLVWILTTLGCPTHRQLPLMITKPQQPYRDGDGVESSDQSSAARFQSLTSPKLLGELRSMLARARSHVIIQDATGTGGVLSGADRFAALDLEAPLMPTTTVAPTSGLKMAPLPPGVLATPPPMFSNSEGHPGDLVNNVLSNVRYADFPARSHPNVMHSASSPQPSFNPRSLRLDDLLIDNLFQQCPGPSHSSASADHTSTGSKNAISAVPGGTAPPKQLPGTRDLGDSLSSPPTLSVHAPLLGNQAGVFSSSSLQVGPQQSSGNANYPLPPYAGRTGQTATPPAVPLSIPGTFTQTPILVSQMTSGSKHPSGGSTSSNKSSTSNNGSMLVNLLNEDPLPPSNPSLLSHLPHPPSSRGLHLSSSQTAPMIPGVLDSSRESFMPNRLQSSAAGSSPPSAAASGMPSPISQTRSVPTTGSQHITTAPPGLVTPKHSAPQQSGLRSSPIAGVPTPSSTIAHKTIPTAGNIQTPNTGTPTISKKPRKRRRGSSDGLTPGTFPKSGSLVSSTPQSVSTHGMKHQRMDTPTCQHPTYHRSTYGNTSAYGHVASTVTSPSQSNLTALPSVSHSSSVVSSGKSVYDFDDTASSMFELSSSSSVSSFSGSTMGASATKISSSSGASYSASGSSLVGAPGPPCAQVSANAGLPAFERTVERKTSLKISIKTLPPQRPAGKSAVATSCIVKQDSTTAQPAATEGRVKLTASGQPVKKRKRRSVDGKPSSYVLQMLQNSGGPGNVSDADGSTSAGLTKSSKCSTSLSHATLIVKKERKRRAAHGADRFKPLPPTTPLGSLSFSSSGDGSGSSMEEQKARKLERMIREGETPPQVLKVSGTSSSSGLTMTTPIKGLQTQTGVQKKKPVHAASPAVPEDSVAVKRPVASIPSSSLAHPGEYKRKKSTESSKSFLPTSYSLPQSGSESEFTNTMTISSLTSGSTHSIPVSAKVARSSHLGVRGGASTHGGLKRTQTASPFLPVSTSVPASSHASGGIIKGYKIPKKKSTTAGGALPPPILSDDRLPSTVPPFDSNSNSKGTLNHSTDSAITEPCSSTTATSSCSFITTLTSITTSQPGSPIQASPVTTQQSNSTPSKMVFTTSGSGSVLNPFGQHQQQQNRRQSVKSISDIVDKLRAKSTTGNNSSVTPSSRISGVCKLETNNELLAVTESEQSNSPIGPLEIIGASNERDTPQDPRGDNIFEKFSIETPNSSATTDPVFTNRVSVSTASLPQGADQDNLSASSPKFVTDGERQEQGRIAELSDGRHLKSESAGLESDEDVSVGERDVNLSGSRPTGQYVVIKAQTDTPASPAESCTTAPSTSAPTSTTTSKIIPISSPNGTQRLHASHSRAKTSDRHGGPLISRKTAGNPIGSRFPRPSLGSVGPISHVGPEGYMRSATAGRLRRPTRGYPHAMHRPKTATFKGPSVWPSSGGLEFGTCPPTSQGDSVQPVVGAPWMMSQGGGPLPAPTTGPPPFPSSSVAPPPPMPHSFHTAGPQQRPLRPLFGPPGGVNLYGGPMRGAGKQ</sequence>
<feature type="compositionally biased region" description="Low complexity" evidence="9">
    <location>
        <begin position="860"/>
        <end position="885"/>
    </location>
</feature>
<feature type="compositionally biased region" description="Low complexity" evidence="9">
    <location>
        <begin position="892"/>
        <end position="912"/>
    </location>
</feature>
<dbReference type="Pfam" id="PF10744">
    <property type="entry name" value="Med1"/>
    <property type="match status" value="1"/>
</dbReference>
<dbReference type="OrthoDB" id="2281547at2759"/>
<evidence type="ECO:0000313" key="11">
    <source>
        <dbReference type="EMBL" id="TGZ57206.1"/>
    </source>
</evidence>
<feature type="compositionally biased region" description="Polar residues" evidence="9">
    <location>
        <begin position="801"/>
        <end position="814"/>
    </location>
</feature>
<protein>
    <recommendedName>
        <fullName evidence="3">Mediator of RNA polymerase II transcription subunit 1</fullName>
    </recommendedName>
    <alternativeName>
        <fullName evidence="8">Mediator complex subunit 1</fullName>
    </alternativeName>
</protein>
<evidence type="ECO:0000256" key="3">
    <source>
        <dbReference type="ARBA" id="ARBA00020612"/>
    </source>
</evidence>
<evidence type="ECO:0000256" key="6">
    <source>
        <dbReference type="ARBA" id="ARBA00023163"/>
    </source>
</evidence>
<feature type="compositionally biased region" description="Low complexity" evidence="9">
    <location>
        <begin position="738"/>
        <end position="751"/>
    </location>
</feature>
<evidence type="ECO:0000259" key="10">
    <source>
        <dbReference type="Pfam" id="PF10744"/>
    </source>
</evidence>
<feature type="compositionally biased region" description="Low complexity" evidence="9">
    <location>
        <begin position="1841"/>
        <end position="1872"/>
    </location>
</feature>
<dbReference type="InterPro" id="IPR019680">
    <property type="entry name" value="Mediator_Med1"/>
</dbReference>
<name>A0A4S2L4L9_OPIFE</name>
<evidence type="ECO:0000256" key="2">
    <source>
        <dbReference type="ARBA" id="ARBA00006210"/>
    </source>
</evidence>
<feature type="region of interest" description="Disordered" evidence="9">
    <location>
        <begin position="1607"/>
        <end position="1658"/>
    </location>
</feature>
<evidence type="ECO:0000256" key="8">
    <source>
        <dbReference type="ARBA" id="ARBA00031254"/>
    </source>
</evidence>
<feature type="region of interest" description="Disordered" evidence="9">
    <location>
        <begin position="1540"/>
        <end position="1586"/>
    </location>
</feature>
<dbReference type="GO" id="GO:0045944">
    <property type="term" value="P:positive regulation of transcription by RNA polymerase II"/>
    <property type="evidence" value="ECO:0007669"/>
    <property type="project" value="UniProtKB-ARBA"/>
</dbReference>
<feature type="compositionally biased region" description="Low complexity" evidence="9">
    <location>
        <begin position="936"/>
        <end position="956"/>
    </location>
</feature>
<evidence type="ECO:0000256" key="4">
    <source>
        <dbReference type="ARBA" id="ARBA00023015"/>
    </source>
</evidence>
<feature type="compositionally biased region" description="Polar residues" evidence="9">
    <location>
        <begin position="999"/>
        <end position="1025"/>
    </location>
</feature>
<feature type="compositionally biased region" description="Polar residues" evidence="9">
    <location>
        <begin position="957"/>
        <end position="970"/>
    </location>
</feature>
<proteinExistence type="inferred from homology"/>
<gene>
    <name evidence="11" type="ORF">CRM22_009988</name>
</gene>
<feature type="compositionally biased region" description="Gly residues" evidence="9">
    <location>
        <begin position="2040"/>
        <end position="2057"/>
    </location>
</feature>
<feature type="region of interest" description="Disordered" evidence="9">
    <location>
        <begin position="731"/>
        <end position="787"/>
    </location>
</feature>
<evidence type="ECO:0000256" key="5">
    <source>
        <dbReference type="ARBA" id="ARBA00023159"/>
    </source>
</evidence>
<feature type="compositionally biased region" description="Polar residues" evidence="9">
    <location>
        <begin position="1566"/>
        <end position="1582"/>
    </location>
</feature>
<feature type="compositionally biased region" description="Basic and acidic residues" evidence="9">
    <location>
        <begin position="1350"/>
        <end position="1365"/>
    </location>
</feature>
<feature type="domain" description="Mediator complex subunit Med1" evidence="10">
    <location>
        <begin position="130"/>
        <end position="458"/>
    </location>
</feature>
<evidence type="ECO:0000256" key="7">
    <source>
        <dbReference type="ARBA" id="ARBA00023242"/>
    </source>
</evidence>
<evidence type="ECO:0000256" key="9">
    <source>
        <dbReference type="SAM" id="MobiDB-lite"/>
    </source>
</evidence>
<accession>A0A4S2L4L9</accession>
<dbReference type="EMBL" id="SJOL01009489">
    <property type="protein sequence ID" value="TGZ57206.1"/>
    <property type="molecule type" value="Genomic_DNA"/>
</dbReference>
<comment type="subcellular location">
    <subcellularLocation>
        <location evidence="1">Nucleus</location>
    </subcellularLocation>
</comment>
<keyword evidence="12" id="KW-1185">Reference proteome</keyword>
<feature type="region of interest" description="Disordered" evidence="9">
    <location>
        <begin position="1231"/>
        <end position="1297"/>
    </location>
</feature>
<feature type="compositionally biased region" description="Low complexity" evidence="9">
    <location>
        <begin position="1332"/>
        <end position="1348"/>
    </location>
</feature>
<feature type="compositionally biased region" description="Polar residues" evidence="9">
    <location>
        <begin position="1763"/>
        <end position="1779"/>
    </location>
</feature>
<dbReference type="GO" id="GO:0003712">
    <property type="term" value="F:transcription coregulator activity"/>
    <property type="evidence" value="ECO:0007669"/>
    <property type="project" value="InterPro"/>
</dbReference>
<dbReference type="STRING" id="147828.A0A4S2L4L9"/>
<dbReference type="GO" id="GO:0016592">
    <property type="term" value="C:mediator complex"/>
    <property type="evidence" value="ECO:0007669"/>
    <property type="project" value="InterPro"/>
</dbReference>
<dbReference type="InterPro" id="IPR051999">
    <property type="entry name" value="Mediator_complex_subunit_1"/>
</dbReference>
<keyword evidence="6" id="KW-0804">Transcription</keyword>
<feature type="compositionally biased region" description="Polar residues" evidence="9">
    <location>
        <begin position="1443"/>
        <end position="1463"/>
    </location>
</feature>
<reference evidence="11 12" key="1">
    <citation type="journal article" date="2019" name="BMC Genomics">
        <title>New insights from Opisthorchis felineus genome: update on genomics of the epidemiologically important liver flukes.</title>
        <authorList>
            <person name="Ershov N.I."/>
            <person name="Mordvinov V.A."/>
            <person name="Prokhortchouk E.B."/>
            <person name="Pakharukova M.Y."/>
            <person name="Gunbin K.V."/>
            <person name="Ustyantsev K."/>
            <person name="Genaev M.A."/>
            <person name="Blinov A.G."/>
            <person name="Mazur A."/>
            <person name="Boulygina E."/>
            <person name="Tsygankova S."/>
            <person name="Khrameeva E."/>
            <person name="Chekanov N."/>
            <person name="Fan G."/>
            <person name="Xiao A."/>
            <person name="Zhang H."/>
            <person name="Xu X."/>
            <person name="Yang H."/>
            <person name="Solovyev V."/>
            <person name="Lee S.M."/>
            <person name="Liu X."/>
            <person name="Afonnikov D.A."/>
            <person name="Skryabin K.G."/>
        </authorList>
    </citation>
    <scope>NUCLEOTIDE SEQUENCE [LARGE SCALE GENOMIC DNA]</scope>
    <source>
        <strain evidence="11">AK-0245</strain>
        <tissue evidence="11">Whole organism</tissue>
    </source>
</reference>
<feature type="compositionally biased region" description="Basic residues" evidence="9">
    <location>
        <begin position="1936"/>
        <end position="1952"/>
    </location>
</feature>
<feature type="region of interest" description="Disordered" evidence="9">
    <location>
        <begin position="1993"/>
        <end position="2057"/>
    </location>
</feature>
<keyword evidence="4" id="KW-0805">Transcription regulation</keyword>
<comment type="caution">
    <text evidence="11">The sequence shown here is derived from an EMBL/GenBank/DDBJ whole genome shotgun (WGS) entry which is preliminary data.</text>
</comment>
<dbReference type="PANTHER" id="PTHR12881">
    <property type="entry name" value="MEDIATOR OF RNA POLYMERASE II TRANSCRIPTION SUBUNIT 1"/>
    <property type="match status" value="1"/>
</dbReference>
<organism evidence="11 12">
    <name type="scientific">Opisthorchis felineus</name>
    <dbReference type="NCBI Taxonomy" id="147828"/>
    <lineage>
        <taxon>Eukaryota</taxon>
        <taxon>Metazoa</taxon>
        <taxon>Spiralia</taxon>
        <taxon>Lophotrochozoa</taxon>
        <taxon>Platyhelminthes</taxon>
        <taxon>Trematoda</taxon>
        <taxon>Digenea</taxon>
        <taxon>Opisthorchiida</taxon>
        <taxon>Opisthorchiata</taxon>
        <taxon>Opisthorchiidae</taxon>
        <taxon>Opisthorchis</taxon>
    </lineage>
</organism>
<feature type="compositionally biased region" description="Pro residues" evidence="9">
    <location>
        <begin position="1999"/>
        <end position="2021"/>
    </location>
</feature>
<feature type="region of interest" description="Disordered" evidence="9">
    <location>
        <begin position="1840"/>
        <end position="1960"/>
    </location>
</feature>
<keyword evidence="5" id="KW-0010">Activator</keyword>
<feature type="region of interest" description="Disordered" evidence="9">
    <location>
        <begin position="801"/>
        <end position="1071"/>
    </location>
</feature>
<dbReference type="Proteomes" id="UP000308267">
    <property type="component" value="Unassembled WGS sequence"/>
</dbReference>